<dbReference type="InterPro" id="IPR011032">
    <property type="entry name" value="GroES-like_sf"/>
</dbReference>
<keyword evidence="4 6" id="KW-0862">Zinc</keyword>
<dbReference type="GO" id="GO:0016616">
    <property type="term" value="F:oxidoreductase activity, acting on the CH-OH group of donors, NAD or NADP as acceptor"/>
    <property type="evidence" value="ECO:0007669"/>
    <property type="project" value="UniProtKB-ARBA"/>
</dbReference>
<dbReference type="Gene3D" id="3.90.180.10">
    <property type="entry name" value="Medium-chain alcohol dehydrogenases, catalytic domain"/>
    <property type="match status" value="2"/>
</dbReference>
<dbReference type="RefSeq" id="WP_043770008.1">
    <property type="nucleotide sequence ID" value="NZ_JAME01000013.1"/>
</dbReference>
<evidence type="ECO:0000313" key="9">
    <source>
        <dbReference type="Proteomes" id="UP000023430"/>
    </source>
</evidence>
<dbReference type="Pfam" id="PF00107">
    <property type="entry name" value="ADH_zinc_N"/>
    <property type="match status" value="1"/>
</dbReference>
<name>X7F807_9RHOB</name>
<dbReference type="CDD" id="cd08269">
    <property type="entry name" value="Zn_ADH9"/>
    <property type="match status" value="1"/>
</dbReference>
<gene>
    <name evidence="8" type="ORF">RISW2_03465</name>
</gene>
<dbReference type="AlphaFoldDB" id="X7F807"/>
<proteinExistence type="inferred from homology"/>
<dbReference type="InterPro" id="IPR020843">
    <property type="entry name" value="ER"/>
</dbReference>
<reference evidence="8 9" key="1">
    <citation type="submission" date="2014-01" db="EMBL/GenBank/DDBJ databases">
        <title>Roseivivax isoporae LMG 25204 Genome Sequencing.</title>
        <authorList>
            <person name="Lai Q."/>
            <person name="Li G."/>
            <person name="Shao Z."/>
        </authorList>
    </citation>
    <scope>NUCLEOTIDE SEQUENCE [LARGE SCALE GENOMIC DNA]</scope>
    <source>
        <strain evidence="8 9">LMG 25204</strain>
    </source>
</reference>
<dbReference type="GO" id="GO:0008270">
    <property type="term" value="F:zinc ion binding"/>
    <property type="evidence" value="ECO:0007669"/>
    <property type="project" value="InterPro"/>
</dbReference>
<dbReference type="OrthoDB" id="9806940at2"/>
<evidence type="ECO:0000313" key="8">
    <source>
        <dbReference type="EMBL" id="ETX29012.1"/>
    </source>
</evidence>
<sequence length="338" mass="35318">MNDPGPALLGGDRHPAAEGTPRAARLLAPGQIGIGPIEIRAPDRGEVRIRLEGTGVCASNLGPWAGGPGTGFPTDPGAPGHEGWGVVEAVGADVDTLRTGQRVAFLGGASYATHETVPAGNAVVLPPELDGQPFPGEPIGCAMNIFRRSRIAAGDDVAIVGIGFLGALLTRLASAAGARVTAISRRQSSLELAREMGAAEALPLGDARDIVGHVSDRTRGRLCDVAIEAVGAQAPLDLAADLVREGGRLVIAGYHQDGPRQVNMQLWNWRGFDAINAHERDLSVQLDGIRRGIAATLEGRIDPGRLLTHTYPLEDLDRALNDTRDKPGAFVKAVIACR</sequence>
<dbReference type="InterPro" id="IPR036291">
    <property type="entry name" value="NAD(P)-bd_dom_sf"/>
</dbReference>
<evidence type="ECO:0000259" key="7">
    <source>
        <dbReference type="SMART" id="SM00829"/>
    </source>
</evidence>
<dbReference type="Proteomes" id="UP000023430">
    <property type="component" value="Unassembled WGS sequence"/>
</dbReference>
<feature type="domain" description="Enoyl reductase (ER)" evidence="7">
    <location>
        <begin position="30"/>
        <end position="335"/>
    </location>
</feature>
<comment type="caution">
    <text evidence="8">The sequence shown here is derived from an EMBL/GenBank/DDBJ whole genome shotgun (WGS) entry which is preliminary data.</text>
</comment>
<evidence type="ECO:0000256" key="4">
    <source>
        <dbReference type="ARBA" id="ARBA00022833"/>
    </source>
</evidence>
<dbReference type="PATRIC" id="fig|1449351.3.peg.2059"/>
<dbReference type="SMART" id="SM00829">
    <property type="entry name" value="PKS_ER"/>
    <property type="match status" value="1"/>
</dbReference>
<dbReference type="InterPro" id="IPR013149">
    <property type="entry name" value="ADH-like_C"/>
</dbReference>
<accession>X7F807</accession>
<protein>
    <submittedName>
        <fullName evidence="8">Zn-containing dehydrogenase</fullName>
    </submittedName>
</protein>
<dbReference type="PROSITE" id="PS00059">
    <property type="entry name" value="ADH_ZINC"/>
    <property type="match status" value="1"/>
</dbReference>
<dbReference type="eggNOG" id="COG1063">
    <property type="taxonomic scope" value="Bacteria"/>
</dbReference>
<keyword evidence="5" id="KW-0560">Oxidoreductase</keyword>
<dbReference type="InterPro" id="IPR013154">
    <property type="entry name" value="ADH-like_N"/>
</dbReference>
<keyword evidence="3 6" id="KW-0479">Metal-binding</keyword>
<dbReference type="STRING" id="1449351.RISW2_03465"/>
<keyword evidence="9" id="KW-1185">Reference proteome</keyword>
<evidence type="ECO:0000256" key="6">
    <source>
        <dbReference type="RuleBase" id="RU361277"/>
    </source>
</evidence>
<evidence type="ECO:0000256" key="2">
    <source>
        <dbReference type="ARBA" id="ARBA00008072"/>
    </source>
</evidence>
<dbReference type="SUPFAM" id="SSF51735">
    <property type="entry name" value="NAD(P)-binding Rossmann-fold domains"/>
    <property type="match status" value="1"/>
</dbReference>
<dbReference type="InterPro" id="IPR002328">
    <property type="entry name" value="ADH_Zn_CS"/>
</dbReference>
<comment type="similarity">
    <text evidence="2 6">Belongs to the zinc-containing alcohol dehydrogenase family.</text>
</comment>
<evidence type="ECO:0000256" key="5">
    <source>
        <dbReference type="ARBA" id="ARBA00023002"/>
    </source>
</evidence>
<evidence type="ECO:0000256" key="1">
    <source>
        <dbReference type="ARBA" id="ARBA00001947"/>
    </source>
</evidence>
<dbReference type="PANTHER" id="PTHR43350">
    <property type="entry name" value="NAD-DEPENDENT ALCOHOL DEHYDROGENASE"/>
    <property type="match status" value="1"/>
</dbReference>
<dbReference type="SUPFAM" id="SSF50129">
    <property type="entry name" value="GroES-like"/>
    <property type="match status" value="1"/>
</dbReference>
<organism evidence="8 9">
    <name type="scientific">Roseivivax isoporae LMG 25204</name>
    <dbReference type="NCBI Taxonomy" id="1449351"/>
    <lineage>
        <taxon>Bacteria</taxon>
        <taxon>Pseudomonadati</taxon>
        <taxon>Pseudomonadota</taxon>
        <taxon>Alphaproteobacteria</taxon>
        <taxon>Rhodobacterales</taxon>
        <taxon>Roseobacteraceae</taxon>
        <taxon>Roseivivax</taxon>
    </lineage>
</organism>
<dbReference type="Gene3D" id="3.40.50.720">
    <property type="entry name" value="NAD(P)-binding Rossmann-like Domain"/>
    <property type="match status" value="1"/>
</dbReference>
<evidence type="ECO:0000256" key="3">
    <source>
        <dbReference type="ARBA" id="ARBA00022723"/>
    </source>
</evidence>
<dbReference type="EMBL" id="JAME01000013">
    <property type="protein sequence ID" value="ETX29012.1"/>
    <property type="molecule type" value="Genomic_DNA"/>
</dbReference>
<comment type="cofactor">
    <cofactor evidence="1 6">
        <name>Zn(2+)</name>
        <dbReference type="ChEBI" id="CHEBI:29105"/>
    </cofactor>
</comment>
<dbReference type="Pfam" id="PF08240">
    <property type="entry name" value="ADH_N"/>
    <property type="match status" value="1"/>
</dbReference>
<dbReference type="PANTHER" id="PTHR43350:SF17">
    <property type="entry name" value="NAD-DEPENDENT ALCOHOL DEHYDROGENASE"/>
    <property type="match status" value="1"/>
</dbReference>